<comment type="caution">
    <text evidence="1">The sequence shown here is derived from an EMBL/GenBank/DDBJ whole genome shotgun (WGS) entry which is preliminary data.</text>
</comment>
<dbReference type="AlphaFoldDB" id="A0A4U8SAF3"/>
<name>A0A4U8SAF3_9HELI</name>
<evidence type="ECO:0000313" key="1">
    <source>
        <dbReference type="EMBL" id="TLD83000.1"/>
    </source>
</evidence>
<dbReference type="Proteomes" id="UP000029878">
    <property type="component" value="Unassembled WGS sequence"/>
</dbReference>
<proteinExistence type="predicted"/>
<organism evidence="1 2">
    <name type="scientific">Helicobacter trogontum</name>
    <dbReference type="NCBI Taxonomy" id="50960"/>
    <lineage>
        <taxon>Bacteria</taxon>
        <taxon>Pseudomonadati</taxon>
        <taxon>Campylobacterota</taxon>
        <taxon>Epsilonproteobacteria</taxon>
        <taxon>Campylobacterales</taxon>
        <taxon>Helicobacteraceae</taxon>
        <taxon>Helicobacter</taxon>
    </lineage>
</organism>
<dbReference type="RefSeq" id="WP_034347994.1">
    <property type="nucleotide sequence ID" value="NZ_JRPL02000012.1"/>
</dbReference>
<reference evidence="1 2" key="1">
    <citation type="journal article" date="2014" name="Genome Announc.">
        <title>Draft genome sequences of eight enterohepatic helicobacter species isolated from both laboratory and wild rodents.</title>
        <authorList>
            <person name="Sheh A."/>
            <person name="Shen Z."/>
            <person name="Fox J.G."/>
        </authorList>
    </citation>
    <scope>NUCLEOTIDE SEQUENCE [LARGE SCALE GENOMIC DNA]</scope>
    <source>
        <strain evidence="1 2">ATCC 700114</strain>
    </source>
</reference>
<protein>
    <submittedName>
        <fullName evidence="1">Uncharacterized protein</fullName>
    </submittedName>
</protein>
<dbReference type="EMBL" id="JRPL02000012">
    <property type="protein sequence ID" value="TLD83000.1"/>
    <property type="molecule type" value="Genomic_DNA"/>
</dbReference>
<gene>
    <name evidence="1" type="ORF">LS81_006010</name>
</gene>
<evidence type="ECO:0000313" key="2">
    <source>
        <dbReference type="Proteomes" id="UP000029878"/>
    </source>
</evidence>
<accession>A0A4U8SAF3</accession>
<sequence length="60" mass="6929">MPVYKIKFNNNFIESHNDTPLDLLIINIAKDTKKLSDINKLNNALQTHPLPPHYKLCKSL</sequence>